<dbReference type="RefSeq" id="WP_199567752.1">
    <property type="nucleotide sequence ID" value="NZ_JAENBP010000004.1"/>
</dbReference>
<dbReference type="SMART" id="SM00866">
    <property type="entry name" value="UTRA"/>
    <property type="match status" value="1"/>
</dbReference>
<dbReference type="Proteomes" id="UP000644875">
    <property type="component" value="Unassembled WGS sequence"/>
</dbReference>
<dbReference type="EMBL" id="JAENBP010000004">
    <property type="protein sequence ID" value="MBJ8349831.1"/>
    <property type="molecule type" value="Genomic_DNA"/>
</dbReference>
<feature type="domain" description="HTH gntR-type" evidence="4">
    <location>
        <begin position="4"/>
        <end position="71"/>
    </location>
</feature>
<dbReference type="CDD" id="cd07377">
    <property type="entry name" value="WHTH_GntR"/>
    <property type="match status" value="1"/>
</dbReference>
<name>A0A934UDI0_9STRE</name>
<dbReference type="GO" id="GO:0003700">
    <property type="term" value="F:DNA-binding transcription factor activity"/>
    <property type="evidence" value="ECO:0007669"/>
    <property type="project" value="InterPro"/>
</dbReference>
<dbReference type="GO" id="GO:0045892">
    <property type="term" value="P:negative regulation of DNA-templated transcription"/>
    <property type="evidence" value="ECO:0007669"/>
    <property type="project" value="TreeGrafter"/>
</dbReference>
<keyword evidence="1" id="KW-0805">Transcription regulation</keyword>
<protein>
    <submittedName>
        <fullName evidence="5">GntR family transcriptional regulator</fullName>
    </submittedName>
</protein>
<dbReference type="InterPro" id="IPR028978">
    <property type="entry name" value="Chorismate_lyase_/UTRA_dom_sf"/>
</dbReference>
<dbReference type="InterPro" id="IPR036388">
    <property type="entry name" value="WH-like_DNA-bd_sf"/>
</dbReference>
<dbReference type="PROSITE" id="PS50949">
    <property type="entry name" value="HTH_GNTR"/>
    <property type="match status" value="1"/>
</dbReference>
<dbReference type="InterPro" id="IPR011663">
    <property type="entry name" value="UTRA"/>
</dbReference>
<dbReference type="SMART" id="SM00345">
    <property type="entry name" value="HTH_GNTR"/>
    <property type="match status" value="1"/>
</dbReference>
<dbReference type="AlphaFoldDB" id="A0A934UDI0"/>
<keyword evidence="3" id="KW-0804">Transcription</keyword>
<evidence type="ECO:0000256" key="1">
    <source>
        <dbReference type="ARBA" id="ARBA00023015"/>
    </source>
</evidence>
<reference evidence="5 6" key="1">
    <citation type="journal article" date="2021" name="Int. J. Syst. Evol. Microbiol.">
        <title>Streptococcus vicugnae sp. nov., isolated from faeces of alpacas (Vicugna pacos) and cattle (Bos taurus), Streptococcus zalophi sp. nov., and Streptococcus pacificus sp. nov., isolated from respiratory tract of California sea lions (Zalophus californianus).</title>
        <authorList>
            <person name="Volokhov D.V."/>
            <person name="Zagorodnyaya T.A."/>
            <person name="Shen Z."/>
            <person name="Blom J."/>
            <person name="Furtak V.A."/>
            <person name="Eisenberg T."/>
            <person name="Fan P."/>
            <person name="Jeong K.C."/>
            <person name="Gao Y."/>
            <person name="Zhang S."/>
            <person name="Amselle M."/>
        </authorList>
    </citation>
    <scope>NUCLEOTIDE SEQUENCE [LARGE SCALE GENOMIC DNA]</scope>
    <source>
        <strain evidence="6">CSL7508-lung</strain>
    </source>
</reference>
<accession>A0A934UDI0</accession>
<dbReference type="InterPro" id="IPR050679">
    <property type="entry name" value="Bact_HTH_transcr_reg"/>
</dbReference>
<evidence type="ECO:0000313" key="6">
    <source>
        <dbReference type="Proteomes" id="UP000644875"/>
    </source>
</evidence>
<dbReference type="Pfam" id="PF00392">
    <property type="entry name" value="GntR"/>
    <property type="match status" value="1"/>
</dbReference>
<dbReference type="Pfam" id="PF07702">
    <property type="entry name" value="UTRA"/>
    <property type="match status" value="1"/>
</dbReference>
<proteinExistence type="predicted"/>
<keyword evidence="2" id="KW-0238">DNA-binding</keyword>
<dbReference type="InterPro" id="IPR000524">
    <property type="entry name" value="Tscrpt_reg_HTH_GntR"/>
</dbReference>
<keyword evidence="6" id="KW-1185">Reference proteome</keyword>
<dbReference type="PANTHER" id="PTHR44846:SF1">
    <property type="entry name" value="MANNOSYL-D-GLYCERATE TRANSPORT_METABOLISM SYSTEM REPRESSOR MNGR-RELATED"/>
    <property type="match status" value="1"/>
</dbReference>
<evidence type="ECO:0000313" key="5">
    <source>
        <dbReference type="EMBL" id="MBJ8349831.1"/>
    </source>
</evidence>
<dbReference type="Gene3D" id="1.10.10.10">
    <property type="entry name" value="Winged helix-like DNA-binding domain superfamily/Winged helix DNA-binding domain"/>
    <property type="match status" value="1"/>
</dbReference>
<evidence type="ECO:0000256" key="2">
    <source>
        <dbReference type="ARBA" id="ARBA00023125"/>
    </source>
</evidence>
<evidence type="ECO:0000259" key="4">
    <source>
        <dbReference type="PROSITE" id="PS50949"/>
    </source>
</evidence>
<organism evidence="5 6">
    <name type="scientific">Streptococcus zalophi</name>
    <dbReference type="NCBI Taxonomy" id="640031"/>
    <lineage>
        <taxon>Bacteria</taxon>
        <taxon>Bacillati</taxon>
        <taxon>Bacillota</taxon>
        <taxon>Bacilli</taxon>
        <taxon>Lactobacillales</taxon>
        <taxon>Streptococcaceae</taxon>
        <taxon>Streptococcus</taxon>
    </lineage>
</organism>
<dbReference type="GO" id="GO:0003677">
    <property type="term" value="F:DNA binding"/>
    <property type="evidence" value="ECO:0007669"/>
    <property type="project" value="UniProtKB-KW"/>
</dbReference>
<gene>
    <name evidence="5" type="ORF">JHK64_04205</name>
</gene>
<dbReference type="InterPro" id="IPR036390">
    <property type="entry name" value="WH_DNA-bd_sf"/>
</dbReference>
<dbReference type="Gene3D" id="3.40.1410.10">
    <property type="entry name" value="Chorismate lyase-like"/>
    <property type="match status" value="1"/>
</dbReference>
<dbReference type="PRINTS" id="PR00035">
    <property type="entry name" value="HTHGNTR"/>
</dbReference>
<sequence length="239" mass="27881">MSDKPLYLQLADTLAQKIKELFSPNDKLLSERELTNQYGVSRMTVRLALQELETRGLIYKKHGKGTFVAETSDSTVDLSATYSFTDHMRNLGKNPKTKILSFSEIRASEYVANQLNLSQNDMVYEIERLRIADDVPMMIERSYIPKDIFKGLRCERLYEKPLYEIFSDDYSQTIRTAEEEFFASIALDRESKFLKIKTGSPVLHIIRKTYNTKNHIIEFTFSIARADQFRYKITHHKPN</sequence>
<dbReference type="PANTHER" id="PTHR44846">
    <property type="entry name" value="MANNOSYL-D-GLYCERATE TRANSPORT/METABOLISM SYSTEM REPRESSOR MNGR-RELATED"/>
    <property type="match status" value="1"/>
</dbReference>
<comment type="caution">
    <text evidence="5">The sequence shown here is derived from an EMBL/GenBank/DDBJ whole genome shotgun (WGS) entry which is preliminary data.</text>
</comment>
<evidence type="ECO:0000256" key="3">
    <source>
        <dbReference type="ARBA" id="ARBA00023163"/>
    </source>
</evidence>
<dbReference type="SUPFAM" id="SSF64288">
    <property type="entry name" value="Chorismate lyase-like"/>
    <property type="match status" value="1"/>
</dbReference>
<dbReference type="SUPFAM" id="SSF46785">
    <property type="entry name" value="Winged helix' DNA-binding domain"/>
    <property type="match status" value="1"/>
</dbReference>